<dbReference type="PANTHER" id="PTHR34975:SF2">
    <property type="entry name" value="SPORE GERMINATION PROTEIN A2"/>
    <property type="match status" value="1"/>
</dbReference>
<comment type="similarity">
    <text evidence="2">Belongs to the amino acid-polyamine-organocation (APC) superfamily. Spore germination protein (SGP) (TC 2.A.3.9) family.</text>
</comment>
<evidence type="ECO:0000256" key="8">
    <source>
        <dbReference type="SAM" id="Phobius"/>
    </source>
</evidence>
<dbReference type="OrthoDB" id="2078716at2"/>
<keyword evidence="10" id="KW-1185">Reference proteome</keyword>
<feature type="transmembrane region" description="Helical" evidence="8">
    <location>
        <begin position="12"/>
        <end position="32"/>
    </location>
</feature>
<dbReference type="NCBIfam" id="TIGR00912">
    <property type="entry name" value="2A0309"/>
    <property type="match status" value="1"/>
</dbReference>
<organism evidence="9 10">
    <name type="scientific">Siminovitchia acidinfaciens</name>
    <dbReference type="NCBI Taxonomy" id="2321395"/>
    <lineage>
        <taxon>Bacteria</taxon>
        <taxon>Bacillati</taxon>
        <taxon>Bacillota</taxon>
        <taxon>Bacilli</taxon>
        <taxon>Bacillales</taxon>
        <taxon>Bacillaceae</taxon>
        <taxon>Siminovitchia</taxon>
    </lineage>
</organism>
<feature type="transmembrane region" description="Helical" evidence="8">
    <location>
        <begin position="114"/>
        <end position="134"/>
    </location>
</feature>
<dbReference type="AlphaFoldDB" id="A0A429XZT8"/>
<dbReference type="InterPro" id="IPR004761">
    <property type="entry name" value="Spore_GerAB"/>
</dbReference>
<dbReference type="EMBL" id="QYTV02000004">
    <property type="protein sequence ID" value="RST74334.1"/>
    <property type="molecule type" value="Genomic_DNA"/>
</dbReference>
<dbReference type="RefSeq" id="WP_126050896.1">
    <property type="nucleotide sequence ID" value="NZ_QYTV02000004.1"/>
</dbReference>
<evidence type="ECO:0000256" key="3">
    <source>
        <dbReference type="ARBA" id="ARBA00022448"/>
    </source>
</evidence>
<reference evidence="9" key="1">
    <citation type="submission" date="2018-12" db="EMBL/GenBank/DDBJ databases">
        <authorList>
            <person name="Sun L."/>
            <person name="Chen Z."/>
        </authorList>
    </citation>
    <scope>NUCLEOTIDE SEQUENCE [LARGE SCALE GENOMIC DNA]</scope>
    <source>
        <strain evidence="9">3-2-2</strain>
    </source>
</reference>
<evidence type="ECO:0000256" key="2">
    <source>
        <dbReference type="ARBA" id="ARBA00007998"/>
    </source>
</evidence>
<feature type="transmembrane region" description="Helical" evidence="8">
    <location>
        <begin position="76"/>
        <end position="94"/>
    </location>
</feature>
<accession>A0A429XZT8</accession>
<evidence type="ECO:0000256" key="7">
    <source>
        <dbReference type="ARBA" id="ARBA00023136"/>
    </source>
</evidence>
<name>A0A429XZT8_9BACI</name>
<feature type="transmembrane region" description="Helical" evidence="8">
    <location>
        <begin position="332"/>
        <end position="355"/>
    </location>
</feature>
<evidence type="ECO:0000256" key="1">
    <source>
        <dbReference type="ARBA" id="ARBA00004141"/>
    </source>
</evidence>
<feature type="transmembrane region" description="Helical" evidence="8">
    <location>
        <begin position="44"/>
        <end position="64"/>
    </location>
</feature>
<sequence length="360" mass="40248">MEKGKISSLQMAILLYPTIIATAILSFPSKLASFVGNDLWMPPIIASSAGLIVIFIAFKLHKYYPGKTIIQQNEEILGRIPGKIISFIILFFYIESTGEITRAYSEFIVTSFLLKTPQIVVISSMVLLCAFCVYGGLEVLARLGQLLFPLFVLPIFLLLILVGPDLNFGNIFPLFDVKMKPLMKASFQDAGLFAEYFLIIFLLPFLSDQGKGRKYGIISVLGVMMTLLITNLIVLFVLGPTVALKTYPLMNVSRFVQLGGFFENMEAVVMAVWIAGAFIKISVYFYAVVLGTAQCLNLSDFRPVIWPIAILIVQLSYWRISSTMQLQQFDTTIFPFYSTIVQILLPLLLLGIAAIRQKKQ</sequence>
<feature type="transmembrane region" description="Helical" evidence="8">
    <location>
        <begin position="146"/>
        <end position="166"/>
    </location>
</feature>
<comment type="subcellular location">
    <subcellularLocation>
        <location evidence="1">Membrane</location>
        <topology evidence="1">Multi-pass membrane protein</topology>
    </subcellularLocation>
</comment>
<keyword evidence="7 8" id="KW-0472">Membrane</keyword>
<gene>
    <name evidence="9" type="ORF">D4T97_011740</name>
</gene>
<evidence type="ECO:0000256" key="4">
    <source>
        <dbReference type="ARBA" id="ARBA00022544"/>
    </source>
</evidence>
<feature type="transmembrane region" description="Helical" evidence="8">
    <location>
        <begin position="301"/>
        <end position="320"/>
    </location>
</feature>
<evidence type="ECO:0000313" key="10">
    <source>
        <dbReference type="Proteomes" id="UP000287156"/>
    </source>
</evidence>
<feature type="transmembrane region" description="Helical" evidence="8">
    <location>
        <begin position="267"/>
        <end position="289"/>
    </location>
</feature>
<keyword evidence="6 8" id="KW-1133">Transmembrane helix</keyword>
<comment type="caution">
    <text evidence="9">The sequence shown here is derived from an EMBL/GenBank/DDBJ whole genome shotgun (WGS) entry which is preliminary data.</text>
</comment>
<keyword evidence="3" id="KW-0813">Transport</keyword>
<evidence type="ECO:0000256" key="5">
    <source>
        <dbReference type="ARBA" id="ARBA00022692"/>
    </source>
</evidence>
<feature type="transmembrane region" description="Helical" evidence="8">
    <location>
        <begin position="186"/>
        <end position="206"/>
    </location>
</feature>
<protein>
    <submittedName>
        <fullName evidence="9">Spore gernimation protein</fullName>
    </submittedName>
</protein>
<evidence type="ECO:0000313" key="9">
    <source>
        <dbReference type="EMBL" id="RST74334.1"/>
    </source>
</evidence>
<dbReference type="Pfam" id="PF03845">
    <property type="entry name" value="Spore_permease"/>
    <property type="match status" value="1"/>
</dbReference>
<dbReference type="GO" id="GO:0009847">
    <property type="term" value="P:spore germination"/>
    <property type="evidence" value="ECO:0007669"/>
    <property type="project" value="InterPro"/>
</dbReference>
<proteinExistence type="inferred from homology"/>
<evidence type="ECO:0000256" key="6">
    <source>
        <dbReference type="ARBA" id="ARBA00022989"/>
    </source>
</evidence>
<keyword evidence="4" id="KW-0309">Germination</keyword>
<dbReference type="Proteomes" id="UP000287156">
    <property type="component" value="Unassembled WGS sequence"/>
</dbReference>
<dbReference type="PANTHER" id="PTHR34975">
    <property type="entry name" value="SPORE GERMINATION PROTEIN A2"/>
    <property type="match status" value="1"/>
</dbReference>
<dbReference type="GO" id="GO:0016020">
    <property type="term" value="C:membrane"/>
    <property type="evidence" value="ECO:0007669"/>
    <property type="project" value="UniProtKB-SubCell"/>
</dbReference>
<feature type="transmembrane region" description="Helical" evidence="8">
    <location>
        <begin position="218"/>
        <end position="247"/>
    </location>
</feature>
<keyword evidence="5 8" id="KW-0812">Transmembrane</keyword>